<feature type="compositionally biased region" description="Acidic residues" evidence="1">
    <location>
        <begin position="359"/>
        <end position="373"/>
    </location>
</feature>
<feature type="region of interest" description="Disordered" evidence="1">
    <location>
        <begin position="464"/>
        <end position="483"/>
    </location>
</feature>
<feature type="region of interest" description="Disordered" evidence="1">
    <location>
        <begin position="129"/>
        <end position="153"/>
    </location>
</feature>
<organism evidence="2 3">
    <name type="scientific">Terfezia boudieri ATCC MYA-4762</name>
    <dbReference type="NCBI Taxonomy" id="1051890"/>
    <lineage>
        <taxon>Eukaryota</taxon>
        <taxon>Fungi</taxon>
        <taxon>Dikarya</taxon>
        <taxon>Ascomycota</taxon>
        <taxon>Pezizomycotina</taxon>
        <taxon>Pezizomycetes</taxon>
        <taxon>Pezizales</taxon>
        <taxon>Pezizaceae</taxon>
        <taxon>Terfezia</taxon>
    </lineage>
</organism>
<evidence type="ECO:0000313" key="3">
    <source>
        <dbReference type="Proteomes" id="UP000267821"/>
    </source>
</evidence>
<dbReference type="AlphaFoldDB" id="A0A3N4LSB8"/>
<feature type="compositionally biased region" description="Basic and acidic residues" evidence="1">
    <location>
        <begin position="465"/>
        <end position="477"/>
    </location>
</feature>
<dbReference type="InParanoid" id="A0A3N4LSB8"/>
<dbReference type="OrthoDB" id="5368908at2759"/>
<dbReference type="EMBL" id="ML121536">
    <property type="protein sequence ID" value="RPB25803.1"/>
    <property type="molecule type" value="Genomic_DNA"/>
</dbReference>
<feature type="region of interest" description="Disordered" evidence="1">
    <location>
        <begin position="253"/>
        <end position="412"/>
    </location>
</feature>
<feature type="compositionally biased region" description="Low complexity" evidence="1">
    <location>
        <begin position="263"/>
        <end position="275"/>
    </location>
</feature>
<reference evidence="2 3" key="1">
    <citation type="journal article" date="2018" name="Nat. Ecol. Evol.">
        <title>Pezizomycetes genomes reveal the molecular basis of ectomycorrhizal truffle lifestyle.</title>
        <authorList>
            <person name="Murat C."/>
            <person name="Payen T."/>
            <person name="Noel B."/>
            <person name="Kuo A."/>
            <person name="Morin E."/>
            <person name="Chen J."/>
            <person name="Kohler A."/>
            <person name="Krizsan K."/>
            <person name="Balestrini R."/>
            <person name="Da Silva C."/>
            <person name="Montanini B."/>
            <person name="Hainaut M."/>
            <person name="Levati E."/>
            <person name="Barry K.W."/>
            <person name="Belfiori B."/>
            <person name="Cichocki N."/>
            <person name="Clum A."/>
            <person name="Dockter R.B."/>
            <person name="Fauchery L."/>
            <person name="Guy J."/>
            <person name="Iotti M."/>
            <person name="Le Tacon F."/>
            <person name="Lindquist E.A."/>
            <person name="Lipzen A."/>
            <person name="Malagnac F."/>
            <person name="Mello A."/>
            <person name="Molinier V."/>
            <person name="Miyauchi S."/>
            <person name="Poulain J."/>
            <person name="Riccioni C."/>
            <person name="Rubini A."/>
            <person name="Sitrit Y."/>
            <person name="Splivallo R."/>
            <person name="Traeger S."/>
            <person name="Wang M."/>
            <person name="Zifcakova L."/>
            <person name="Wipf D."/>
            <person name="Zambonelli A."/>
            <person name="Paolocci F."/>
            <person name="Nowrousian M."/>
            <person name="Ottonello S."/>
            <person name="Baldrian P."/>
            <person name="Spatafora J.W."/>
            <person name="Henrissat B."/>
            <person name="Nagy L.G."/>
            <person name="Aury J.M."/>
            <person name="Wincker P."/>
            <person name="Grigoriev I.V."/>
            <person name="Bonfante P."/>
            <person name="Martin F.M."/>
        </authorList>
    </citation>
    <scope>NUCLEOTIDE SEQUENCE [LARGE SCALE GENOMIC DNA]</scope>
    <source>
        <strain evidence="2 3">ATCC MYA-4762</strain>
    </source>
</reference>
<evidence type="ECO:0000313" key="2">
    <source>
        <dbReference type="EMBL" id="RPB25803.1"/>
    </source>
</evidence>
<name>A0A3N4LSB8_9PEZI</name>
<protein>
    <submittedName>
        <fullName evidence="2">Uncharacterized protein</fullName>
    </submittedName>
</protein>
<dbReference type="SUPFAM" id="SSF57997">
    <property type="entry name" value="Tropomyosin"/>
    <property type="match status" value="1"/>
</dbReference>
<evidence type="ECO:0000256" key="1">
    <source>
        <dbReference type="SAM" id="MobiDB-lite"/>
    </source>
</evidence>
<keyword evidence="3" id="KW-1185">Reference proteome</keyword>
<feature type="compositionally biased region" description="Acidic residues" evidence="1">
    <location>
        <begin position="222"/>
        <end position="240"/>
    </location>
</feature>
<feature type="region of interest" description="Disordered" evidence="1">
    <location>
        <begin position="220"/>
        <end position="240"/>
    </location>
</feature>
<accession>A0A3N4LSB8</accession>
<gene>
    <name evidence="2" type="ORF">L211DRAFT_866774</name>
</gene>
<feature type="compositionally biased region" description="Acidic residues" evidence="1">
    <location>
        <begin position="381"/>
        <end position="394"/>
    </location>
</feature>
<dbReference type="Proteomes" id="UP000267821">
    <property type="component" value="Unassembled WGS sequence"/>
</dbReference>
<feature type="compositionally biased region" description="Acidic residues" evidence="1">
    <location>
        <begin position="276"/>
        <end position="331"/>
    </location>
</feature>
<sequence length="704" mass="77482">MPCRRQCKGITRAGLQCKRILVTVPGSYCWQHTDQEVYVDTYSYSSTNAKVDSYHSRTRCKGKTVQGAQCRNTLTNGGEYCWQHTYQSADYESSDSESGPRRCRGQTLKLERCKRMLVHYPGHYCWQHTGQAPKEPAKPRRKRTSEEYLSNTSSYKPVTASIPPIPVRPVEAITSRATMLAITLQAEEEPEQRSPVVHTILISCQQDDIHRTVPEIHLVELDTSDSTESDTGEEDGSSVGDLAEDLAEDSGFWEEIPDNNNMPTDPTTCTVVTTPDGEDELPTGEDELPTGEDELPTGEDELPTGEDELPAGEDELPAGEDELPAGEDELPAGEVELPAGDIEMPTSENELPTGKDELPTGEDELPAGEDELPAGDVELPTSEDEVPNSEDELPTGENEQNQGHDQMPSVDDLLDLLPQGLPVQADEPVVLLDAPELEVPTYLPEKPADNTSLQLTTWTVVELYDEPKPTDSPTEKPKRSKGSRSCGFGWIVNALMNPFKSARRNEKLRTNREQIVNPTDEGLELQTIGFSTVTQKLLASLAQEASEYIYLATSLPNASGQLRIKLGRTEPSTDHQACELSMIWQLPVANAARVEKLALVAVKSEFDSGQSTIPFILAIESYGSGVQCPCTKTHEGILLTKSMECDWLKNLVIGLDKMDRAEGRRNSSAHELEVSLNIEPQSAMRDRVLLESATAMREHGAIAV</sequence>
<dbReference type="STRING" id="1051890.A0A3N4LSB8"/>
<proteinExistence type="predicted"/>